<sequence length="333" mass="36289">MHAVSVAPLRNGGSSTCRPALVTAVKAAVCTSPSRPYEQWPCKLPRCLLLRSGWILQQSSQDRLNVTRSRGPSATAVKAAAAGASDELPDKGARKGSLFVAYLRQTVQHVLNNFWPILVLHAVVDMVLFVSYRVLHRLLNQVAMTSMNMDPALIGNPWWVATTFNFNQFNTGYGRMMGACFLVMLLYSLLLKCFASCTTISLCREGHEGLGISWRPPLKHAISAARQAAIALLEGAPEDLAIQRAKRLVEGRRRPLLIAMAIPVALVRLMNGAKQGGLMLLPPRYFKDLPEIPIGAYALLVIANIILCRVRELIPYTAYAANASEDSSPAAAA</sequence>
<keyword evidence="1" id="KW-0472">Membrane</keyword>
<organism evidence="2 3">
    <name type="scientific">Apatococcus lobatus</name>
    <dbReference type="NCBI Taxonomy" id="904363"/>
    <lineage>
        <taxon>Eukaryota</taxon>
        <taxon>Viridiplantae</taxon>
        <taxon>Chlorophyta</taxon>
        <taxon>core chlorophytes</taxon>
        <taxon>Trebouxiophyceae</taxon>
        <taxon>Chlorellales</taxon>
        <taxon>Chlorellaceae</taxon>
        <taxon>Apatococcus</taxon>
    </lineage>
</organism>
<reference evidence="2 3" key="1">
    <citation type="journal article" date="2024" name="Nat. Commun.">
        <title>Phylogenomics reveals the evolutionary origins of lichenization in chlorophyte algae.</title>
        <authorList>
            <person name="Puginier C."/>
            <person name="Libourel C."/>
            <person name="Otte J."/>
            <person name="Skaloud P."/>
            <person name="Haon M."/>
            <person name="Grisel S."/>
            <person name="Petersen M."/>
            <person name="Berrin J.G."/>
            <person name="Delaux P.M."/>
            <person name="Dal Grande F."/>
            <person name="Keller J."/>
        </authorList>
    </citation>
    <scope>NUCLEOTIDE SEQUENCE [LARGE SCALE GENOMIC DNA]</scope>
    <source>
        <strain evidence="2 3">SAG 2145</strain>
    </source>
</reference>
<dbReference type="EMBL" id="JALJOS010000049">
    <property type="protein sequence ID" value="KAK9819202.1"/>
    <property type="molecule type" value="Genomic_DNA"/>
</dbReference>
<gene>
    <name evidence="2" type="ORF">WJX74_003206</name>
</gene>
<feature type="transmembrane region" description="Helical" evidence="1">
    <location>
        <begin position="256"/>
        <end position="272"/>
    </location>
</feature>
<name>A0AAW1QCG8_9CHLO</name>
<protein>
    <submittedName>
        <fullName evidence="2">Uncharacterized protein</fullName>
    </submittedName>
</protein>
<feature type="transmembrane region" description="Helical" evidence="1">
    <location>
        <begin position="176"/>
        <end position="195"/>
    </location>
</feature>
<keyword evidence="1" id="KW-0812">Transmembrane</keyword>
<feature type="transmembrane region" description="Helical" evidence="1">
    <location>
        <begin position="114"/>
        <end position="135"/>
    </location>
</feature>
<proteinExistence type="predicted"/>
<keyword evidence="3" id="KW-1185">Reference proteome</keyword>
<accession>A0AAW1QCG8</accession>
<keyword evidence="1" id="KW-1133">Transmembrane helix</keyword>
<feature type="transmembrane region" description="Helical" evidence="1">
    <location>
        <begin position="292"/>
        <end position="310"/>
    </location>
</feature>
<evidence type="ECO:0000256" key="1">
    <source>
        <dbReference type="SAM" id="Phobius"/>
    </source>
</evidence>
<dbReference type="Proteomes" id="UP001438707">
    <property type="component" value="Unassembled WGS sequence"/>
</dbReference>
<evidence type="ECO:0000313" key="3">
    <source>
        <dbReference type="Proteomes" id="UP001438707"/>
    </source>
</evidence>
<dbReference type="AlphaFoldDB" id="A0AAW1QCG8"/>
<evidence type="ECO:0000313" key="2">
    <source>
        <dbReference type="EMBL" id="KAK9819202.1"/>
    </source>
</evidence>
<comment type="caution">
    <text evidence="2">The sequence shown here is derived from an EMBL/GenBank/DDBJ whole genome shotgun (WGS) entry which is preliminary data.</text>
</comment>